<keyword evidence="2 5" id="KW-0812">Transmembrane</keyword>
<evidence type="ECO:0000313" key="7">
    <source>
        <dbReference type="EMBL" id="SDL68927.1"/>
    </source>
</evidence>
<feature type="domain" description="EamA" evidence="6">
    <location>
        <begin position="4"/>
        <end position="133"/>
    </location>
</feature>
<feature type="transmembrane region" description="Helical" evidence="5">
    <location>
        <begin position="174"/>
        <end position="195"/>
    </location>
</feature>
<evidence type="ECO:0000259" key="6">
    <source>
        <dbReference type="Pfam" id="PF00892"/>
    </source>
</evidence>
<feature type="transmembrane region" description="Helical" evidence="5">
    <location>
        <begin position="232"/>
        <end position="250"/>
    </location>
</feature>
<organism evidence="7 8">
    <name type="scientific">Aliiruegeria lutimaris</name>
    <dbReference type="NCBI Taxonomy" id="571298"/>
    <lineage>
        <taxon>Bacteria</taxon>
        <taxon>Pseudomonadati</taxon>
        <taxon>Pseudomonadota</taxon>
        <taxon>Alphaproteobacteria</taxon>
        <taxon>Rhodobacterales</taxon>
        <taxon>Roseobacteraceae</taxon>
        <taxon>Aliiruegeria</taxon>
    </lineage>
</organism>
<dbReference type="SUPFAM" id="SSF103481">
    <property type="entry name" value="Multidrug resistance efflux transporter EmrE"/>
    <property type="match status" value="2"/>
</dbReference>
<sequence length="286" mass="29173">MRLIVLTTLTMVAFAANSVLNRLALADGAIGPAGFAAIRVGAGAAVLLVLLAFRDRGAPGLPRPTVPAVVGLAAYMLGFSFAYVSMDAGLGALILFGGVQVTMFFGALREGERPPAARWAGTAMALAGIGVLNWPAGSAAPPLQAALLMVAAAVGWGCYSLLGRAVRDPLRETTWNFVYCLPIVLLVLALFPGNMPRAEGVLLAVLSGGVTSALGYALWYMLLPQLGATRGALAQLSAPVLALAMGAGLLGETVTATALLAAALILGGVAVGLMPRAWARQKEPRG</sequence>
<feature type="domain" description="EamA" evidence="6">
    <location>
        <begin position="145"/>
        <end position="271"/>
    </location>
</feature>
<proteinExistence type="predicted"/>
<feature type="transmembrane region" description="Helical" evidence="5">
    <location>
        <begin position="143"/>
        <end position="162"/>
    </location>
</feature>
<feature type="transmembrane region" description="Helical" evidence="5">
    <location>
        <begin position="65"/>
        <end position="84"/>
    </location>
</feature>
<dbReference type="InterPro" id="IPR050638">
    <property type="entry name" value="AA-Vitamin_Transporters"/>
</dbReference>
<dbReference type="GO" id="GO:0016020">
    <property type="term" value="C:membrane"/>
    <property type="evidence" value="ECO:0007669"/>
    <property type="project" value="UniProtKB-SubCell"/>
</dbReference>
<feature type="transmembrane region" description="Helical" evidence="5">
    <location>
        <begin position="90"/>
        <end position="107"/>
    </location>
</feature>
<dbReference type="PANTHER" id="PTHR32322">
    <property type="entry name" value="INNER MEMBRANE TRANSPORTER"/>
    <property type="match status" value="1"/>
</dbReference>
<evidence type="ECO:0000256" key="4">
    <source>
        <dbReference type="ARBA" id="ARBA00023136"/>
    </source>
</evidence>
<comment type="subcellular location">
    <subcellularLocation>
        <location evidence="1">Membrane</location>
        <topology evidence="1">Multi-pass membrane protein</topology>
    </subcellularLocation>
</comment>
<keyword evidence="4 5" id="KW-0472">Membrane</keyword>
<evidence type="ECO:0000313" key="8">
    <source>
        <dbReference type="Proteomes" id="UP000199382"/>
    </source>
</evidence>
<evidence type="ECO:0000256" key="5">
    <source>
        <dbReference type="SAM" id="Phobius"/>
    </source>
</evidence>
<dbReference type="RefSeq" id="WP_093164280.1">
    <property type="nucleotide sequence ID" value="NZ_FNEK01000105.1"/>
</dbReference>
<dbReference type="Proteomes" id="UP000199382">
    <property type="component" value="Unassembled WGS sequence"/>
</dbReference>
<name>A0A1G9M4R7_9RHOB</name>
<evidence type="ECO:0000256" key="1">
    <source>
        <dbReference type="ARBA" id="ARBA00004141"/>
    </source>
</evidence>
<feature type="transmembrane region" description="Helical" evidence="5">
    <location>
        <begin position="36"/>
        <end position="53"/>
    </location>
</feature>
<feature type="transmembrane region" description="Helical" evidence="5">
    <location>
        <begin position="256"/>
        <end position="275"/>
    </location>
</feature>
<feature type="transmembrane region" description="Helical" evidence="5">
    <location>
        <begin position="119"/>
        <end position="137"/>
    </location>
</feature>
<accession>A0A1G9M4R7</accession>
<protein>
    <submittedName>
        <fullName evidence="7">Threonine/homoserine efflux transporter RhtA</fullName>
    </submittedName>
</protein>
<dbReference type="OrthoDB" id="321830at2"/>
<reference evidence="7 8" key="1">
    <citation type="submission" date="2016-10" db="EMBL/GenBank/DDBJ databases">
        <authorList>
            <person name="de Groot N.N."/>
        </authorList>
    </citation>
    <scope>NUCLEOTIDE SEQUENCE [LARGE SCALE GENOMIC DNA]</scope>
    <source>
        <strain evidence="7 8">DSM 25294</strain>
    </source>
</reference>
<dbReference type="PANTHER" id="PTHR32322:SF9">
    <property type="entry name" value="AMINO-ACID METABOLITE EFFLUX PUMP-RELATED"/>
    <property type="match status" value="1"/>
</dbReference>
<evidence type="ECO:0000256" key="2">
    <source>
        <dbReference type="ARBA" id="ARBA00022692"/>
    </source>
</evidence>
<dbReference type="Pfam" id="PF00892">
    <property type="entry name" value="EamA"/>
    <property type="match status" value="2"/>
</dbReference>
<keyword evidence="3 5" id="KW-1133">Transmembrane helix</keyword>
<dbReference type="InterPro" id="IPR037185">
    <property type="entry name" value="EmrE-like"/>
</dbReference>
<dbReference type="InterPro" id="IPR000620">
    <property type="entry name" value="EamA_dom"/>
</dbReference>
<feature type="transmembrane region" description="Helical" evidence="5">
    <location>
        <begin position="201"/>
        <end position="220"/>
    </location>
</feature>
<keyword evidence="8" id="KW-1185">Reference proteome</keyword>
<dbReference type="AlphaFoldDB" id="A0A1G9M4R7"/>
<gene>
    <name evidence="7" type="ORF">SAMN04488026_11058</name>
</gene>
<dbReference type="EMBL" id="FNEK01000105">
    <property type="protein sequence ID" value="SDL68927.1"/>
    <property type="molecule type" value="Genomic_DNA"/>
</dbReference>
<evidence type="ECO:0000256" key="3">
    <source>
        <dbReference type="ARBA" id="ARBA00022989"/>
    </source>
</evidence>